<keyword evidence="4" id="KW-1185">Reference proteome</keyword>
<dbReference type="InterPro" id="IPR007070">
    <property type="entry name" value="GPI_EtnP_transferase_1"/>
</dbReference>
<reference evidence="4" key="1">
    <citation type="journal article" date="2012" name="Nat. Genet.">
        <title>Lifestyle transitions in plant pathogenic Colletotrichum fungi deciphered by genome and transcriptome analyses.</title>
        <authorList>
            <person name="O'Connell R.J."/>
            <person name="Thon M.R."/>
            <person name="Hacquard S."/>
            <person name="Amyotte S.G."/>
            <person name="Kleemann J."/>
            <person name="Torres M.F."/>
            <person name="Damm U."/>
            <person name="Buiate E.A."/>
            <person name="Epstein L."/>
            <person name="Alkan N."/>
            <person name="Altmueller J."/>
            <person name="Alvarado-Balderrama L."/>
            <person name="Bauser C.A."/>
            <person name="Becker C."/>
            <person name="Birren B.W."/>
            <person name="Chen Z."/>
            <person name="Choi J."/>
            <person name="Crouch J.A."/>
            <person name="Duvick J.P."/>
            <person name="Farman M.A."/>
            <person name="Gan P."/>
            <person name="Heiman D."/>
            <person name="Henrissat B."/>
            <person name="Howard R.J."/>
            <person name="Kabbage M."/>
            <person name="Koch C."/>
            <person name="Kracher B."/>
            <person name="Kubo Y."/>
            <person name="Law A.D."/>
            <person name="Lebrun M.-H."/>
            <person name="Lee Y.-H."/>
            <person name="Miyara I."/>
            <person name="Moore N."/>
            <person name="Neumann U."/>
            <person name="Nordstroem K."/>
            <person name="Panaccione D.G."/>
            <person name="Panstruga R."/>
            <person name="Place M."/>
            <person name="Proctor R.H."/>
            <person name="Prusky D."/>
            <person name="Rech G."/>
            <person name="Reinhardt R."/>
            <person name="Rollins J.A."/>
            <person name="Rounsley S."/>
            <person name="Schardl C.L."/>
            <person name="Schwartz D.C."/>
            <person name="Shenoy N."/>
            <person name="Shirasu K."/>
            <person name="Sikhakolli U.R."/>
            <person name="Stueber K."/>
            <person name="Sukno S.A."/>
            <person name="Sweigard J.A."/>
            <person name="Takano Y."/>
            <person name="Takahara H."/>
            <person name="Trail F."/>
            <person name="van der Does H.C."/>
            <person name="Voll L.M."/>
            <person name="Will I."/>
            <person name="Young S."/>
            <person name="Zeng Q."/>
            <person name="Zhang J."/>
            <person name="Zhou S."/>
            <person name="Dickman M.B."/>
            <person name="Schulze-Lefert P."/>
            <person name="Ver Loren van Themaat E."/>
            <person name="Ma L.-J."/>
            <person name="Vaillancourt L.J."/>
        </authorList>
    </citation>
    <scope>NUCLEOTIDE SEQUENCE [LARGE SCALE GENOMIC DNA]</scope>
    <source>
        <strain evidence="4">M1.001 / M2 / FGSC 10212</strain>
    </source>
</reference>
<feature type="transmembrane region" description="Helical" evidence="1">
    <location>
        <begin position="20"/>
        <end position="41"/>
    </location>
</feature>
<dbReference type="EC" id="2.-.-.-" evidence="1"/>
<keyword evidence="1" id="KW-1133">Transmembrane helix</keyword>
<accession>E3Q4M9</accession>
<evidence type="ECO:0000259" key="2">
    <source>
        <dbReference type="Pfam" id="PF04987"/>
    </source>
</evidence>
<gene>
    <name evidence="3" type="ORF">GLRG_01188</name>
</gene>
<dbReference type="HOGENOM" id="CLU_170545_0_0_1"/>
<dbReference type="OrthoDB" id="2748310at2759"/>
<dbReference type="AlphaFoldDB" id="E3Q4M9"/>
<sequence>MTPFIFVSPRLGILNRLLGVAPSTLFMFTVGMSDVLTLHFFWVVRDEGSWLDIGSNTICHFVVASLVCVFVVLMEGVSSVIISGVEVGSEPSEKPLAQDLF</sequence>
<keyword evidence="1 3" id="KW-0808">Transferase</keyword>
<comment type="function">
    <text evidence="1">Ethanolamine phosphate transferase involved in glycosylphosphatidylinositol-anchor biosynthesis. Transfers ethanolamine phosphate to the first alpha-1,4-linked mannose of the glycosylphosphatidylinositol precursor of GPI-anchor.</text>
</comment>
<comment type="caution">
    <text evidence="1">Lacks conserved residue(s) required for the propagation of feature annotation.</text>
</comment>
<dbReference type="GO" id="GO:0005789">
    <property type="term" value="C:endoplasmic reticulum membrane"/>
    <property type="evidence" value="ECO:0007669"/>
    <property type="project" value="UniProtKB-SubCell"/>
</dbReference>
<dbReference type="EMBL" id="GG697333">
    <property type="protein sequence ID" value="EFQ26044.1"/>
    <property type="molecule type" value="Genomic_DNA"/>
</dbReference>
<keyword evidence="1" id="KW-0812">Transmembrane</keyword>
<dbReference type="VEuPathDB" id="FungiDB:GLRG_01188"/>
<keyword evidence="1" id="KW-0472">Membrane</keyword>
<proteinExistence type="inferred from homology"/>
<comment type="pathway">
    <text evidence="1">Glycolipid biosynthesis; glycosylphosphatidylinositol-anchor biosynthesis.</text>
</comment>
<dbReference type="Pfam" id="PF04987">
    <property type="entry name" value="PigN"/>
    <property type="match status" value="1"/>
</dbReference>
<evidence type="ECO:0000313" key="3">
    <source>
        <dbReference type="EMBL" id="EFQ26044.1"/>
    </source>
</evidence>
<dbReference type="STRING" id="645133.E3Q4M9"/>
<feature type="domain" description="GPI ethanolamine phosphate transferase 1 C-terminal" evidence="2">
    <location>
        <begin position="2"/>
        <end position="49"/>
    </location>
</feature>
<comment type="subcellular location">
    <subcellularLocation>
        <location evidence="1">Endoplasmic reticulum membrane</location>
        <topology evidence="1">Multi-pass membrane protein</topology>
    </subcellularLocation>
</comment>
<dbReference type="InterPro" id="IPR017852">
    <property type="entry name" value="GPI_EtnP_transferase_1_C"/>
</dbReference>
<evidence type="ECO:0000256" key="1">
    <source>
        <dbReference type="RuleBase" id="RU367138"/>
    </source>
</evidence>
<keyword evidence="1" id="KW-0337">GPI-anchor biosynthesis</keyword>
<evidence type="ECO:0000313" key="4">
    <source>
        <dbReference type="Proteomes" id="UP000008782"/>
    </source>
</evidence>
<dbReference type="GO" id="GO:0006506">
    <property type="term" value="P:GPI anchor biosynthetic process"/>
    <property type="evidence" value="ECO:0007669"/>
    <property type="project" value="UniProtKB-UniPathway"/>
</dbReference>
<dbReference type="PANTHER" id="PTHR12250">
    <property type="entry name" value="PHOSPHATIDYLINOSITOL GLYCAN, CLASS N"/>
    <property type="match status" value="1"/>
</dbReference>
<keyword evidence="1" id="KW-0256">Endoplasmic reticulum</keyword>
<dbReference type="UniPathway" id="UPA00196"/>
<dbReference type="Proteomes" id="UP000008782">
    <property type="component" value="Unassembled WGS sequence"/>
</dbReference>
<dbReference type="PANTHER" id="PTHR12250:SF0">
    <property type="entry name" value="GPI ETHANOLAMINE PHOSPHATE TRANSFERASE 1"/>
    <property type="match status" value="1"/>
</dbReference>
<dbReference type="RefSeq" id="XP_008090064.1">
    <property type="nucleotide sequence ID" value="XM_008091873.1"/>
</dbReference>
<comment type="similarity">
    <text evidence="1">Belongs to the PIGG/PIGN/PIGO family. PIGN subfamily.</text>
</comment>
<organism evidence="4">
    <name type="scientific">Colletotrichum graminicola (strain M1.001 / M2 / FGSC 10212)</name>
    <name type="common">Maize anthracnose fungus</name>
    <name type="synonym">Glomerella graminicola</name>
    <dbReference type="NCBI Taxonomy" id="645133"/>
    <lineage>
        <taxon>Eukaryota</taxon>
        <taxon>Fungi</taxon>
        <taxon>Dikarya</taxon>
        <taxon>Ascomycota</taxon>
        <taxon>Pezizomycotina</taxon>
        <taxon>Sordariomycetes</taxon>
        <taxon>Hypocreomycetidae</taxon>
        <taxon>Glomerellales</taxon>
        <taxon>Glomerellaceae</taxon>
        <taxon>Colletotrichum</taxon>
        <taxon>Colletotrichum graminicola species complex</taxon>
    </lineage>
</organism>
<dbReference type="GO" id="GO:0051377">
    <property type="term" value="F:mannose-ethanolamine phosphotransferase activity"/>
    <property type="evidence" value="ECO:0007669"/>
    <property type="project" value="UniProtKB-UniRule"/>
</dbReference>
<dbReference type="eggNOG" id="KOG2124">
    <property type="taxonomic scope" value="Eukaryota"/>
</dbReference>
<protein>
    <recommendedName>
        <fullName evidence="1">GPI ethanolamine phosphate transferase 1</fullName>
        <ecNumber evidence="1">2.-.-.-</ecNumber>
    </recommendedName>
</protein>
<dbReference type="GeneID" id="24406553"/>
<name>E3Q4M9_COLGM</name>